<name>A0ABN0NRU2_9BACT</name>
<comment type="caution">
    <text evidence="1">The sequence shown here is derived from an EMBL/GenBank/DDBJ whole genome shotgun (WGS) entry which is preliminary data.</text>
</comment>
<dbReference type="EMBL" id="AWUY01000119">
    <property type="protein sequence ID" value="ERJ76597.1"/>
    <property type="molecule type" value="Genomic_DNA"/>
</dbReference>
<protein>
    <submittedName>
        <fullName evidence="1">Uncharacterized protein</fullName>
    </submittedName>
</protein>
<organism evidence="1 2">
    <name type="scientific">Prevotella disiens JCM 6334 = ATCC 29426</name>
    <dbReference type="NCBI Taxonomy" id="1235811"/>
    <lineage>
        <taxon>Bacteria</taxon>
        <taxon>Pseudomonadati</taxon>
        <taxon>Bacteroidota</taxon>
        <taxon>Bacteroidia</taxon>
        <taxon>Bacteroidales</taxon>
        <taxon>Prevotellaceae</taxon>
        <taxon>Prevotella</taxon>
    </lineage>
</organism>
<reference evidence="1 2" key="1">
    <citation type="submission" date="2013-06" db="EMBL/GenBank/DDBJ databases">
        <authorList>
            <person name="Weinstock G."/>
            <person name="Sodergren E."/>
            <person name="Lobos E.A."/>
            <person name="Fulton L."/>
            <person name="Fulton R."/>
            <person name="Courtney L."/>
            <person name="Fronick C."/>
            <person name="O'Laughlin M."/>
            <person name="Godfrey J."/>
            <person name="Wilson R.M."/>
            <person name="Miner T."/>
            <person name="Farmer C."/>
            <person name="Delehaunty K."/>
            <person name="Cordes M."/>
            <person name="Minx P."/>
            <person name="Tomlinson C."/>
            <person name="Chen J."/>
            <person name="Wollam A."/>
            <person name="Pepin K.H."/>
            <person name="Bhonagiri V."/>
            <person name="Zhang X."/>
            <person name="Warren W."/>
            <person name="Mitreva M."/>
            <person name="Mardis E.R."/>
            <person name="Wilson R.K."/>
        </authorList>
    </citation>
    <scope>NUCLEOTIDE SEQUENCE [LARGE SCALE GENOMIC DNA]</scope>
    <source>
        <strain evidence="1 2">ATCC 29426</strain>
    </source>
</reference>
<sequence>MLFYVVGLLLLKRIDEYLFYETPQFDAKIHKSIGCNKYNLYYLHIFNRNMIATDLHGVTRTTSVNIREAPMQKFYWCSIKIKVRVNIKRISKAK</sequence>
<accession>A0ABN0NRU2</accession>
<dbReference type="Proteomes" id="UP000016660">
    <property type="component" value="Unassembled WGS sequence"/>
</dbReference>
<gene>
    <name evidence="1" type="ORF">HMPREF0653_01448</name>
</gene>
<keyword evidence="2" id="KW-1185">Reference proteome</keyword>
<evidence type="ECO:0000313" key="1">
    <source>
        <dbReference type="EMBL" id="ERJ76597.1"/>
    </source>
</evidence>
<evidence type="ECO:0000313" key="2">
    <source>
        <dbReference type="Proteomes" id="UP000016660"/>
    </source>
</evidence>
<proteinExistence type="predicted"/>